<evidence type="ECO:0000256" key="2">
    <source>
        <dbReference type="ARBA" id="ARBA00022694"/>
    </source>
</evidence>
<proteinExistence type="inferred from homology"/>
<evidence type="ECO:0000256" key="6">
    <source>
        <dbReference type="RuleBase" id="RU003792"/>
    </source>
</evidence>
<dbReference type="InterPro" id="IPR020095">
    <property type="entry name" value="PsdUridine_synth_TruA_C"/>
</dbReference>
<evidence type="ECO:0000256" key="5">
    <source>
        <dbReference type="PIRSR" id="PIRSR001430-2"/>
    </source>
</evidence>
<dbReference type="InterPro" id="IPR020094">
    <property type="entry name" value="TruA/RsuA/RluB/E/F_N"/>
</dbReference>
<keyword evidence="2 4" id="KW-0819">tRNA processing</keyword>
<dbReference type="InterPro" id="IPR020097">
    <property type="entry name" value="PsdUridine_synth_TruA_a/b_dom"/>
</dbReference>
<dbReference type="HAMAP" id="MF_00171">
    <property type="entry name" value="TruA"/>
    <property type="match status" value="1"/>
</dbReference>
<dbReference type="InterPro" id="IPR020103">
    <property type="entry name" value="PsdUridine_synth_cat_dom_sf"/>
</dbReference>
<dbReference type="PANTHER" id="PTHR11142:SF22">
    <property type="entry name" value="TRNA PSEUDOURIDINE SYNTHASE A 2"/>
    <property type="match status" value="1"/>
</dbReference>
<reference evidence="8 9" key="1">
    <citation type="submission" date="2016-11" db="EMBL/GenBank/DDBJ databases">
        <authorList>
            <person name="Jaros S."/>
            <person name="Januszkiewicz K."/>
            <person name="Wedrychowicz H."/>
        </authorList>
    </citation>
    <scope>NUCLEOTIDE SEQUENCE [LARGE SCALE GENOMIC DNA]</scope>
    <source>
        <strain evidence="8 9">DSM 15480</strain>
    </source>
</reference>
<sequence length="244" mass="27745">MRNIKLTIEYDGSRYQGWQRMGKGESANTVSNKITEVLQKMTGEVPELFCGCRTEVGVHAHAQTASFKTSSQITPIEIKHYLNRYLPMDIAVLEVTDEQERFHAALNARGCTYMYRILTSDVPSVFERKYTYYAFKKPDTEAMKKAALLLVGKHDFKNFTTAKRSKSTKREIYDIDIYEDFGETQITIHASDFLHNMARLIIGTLLDIGAGNRKADTIDSIFLGSEQPAEACDPKGLFLEKIDY</sequence>
<evidence type="ECO:0000259" key="7">
    <source>
        <dbReference type="Pfam" id="PF01416"/>
    </source>
</evidence>
<dbReference type="EMBL" id="FQZY01000016">
    <property type="protein sequence ID" value="SHJ77298.1"/>
    <property type="molecule type" value="Genomic_DNA"/>
</dbReference>
<dbReference type="RefSeq" id="WP_073107259.1">
    <property type="nucleotide sequence ID" value="NZ_FQZY01000016.1"/>
</dbReference>
<organism evidence="8 9">
    <name type="scientific">Hespellia stercorisuis DSM 15480</name>
    <dbReference type="NCBI Taxonomy" id="1121950"/>
    <lineage>
        <taxon>Bacteria</taxon>
        <taxon>Bacillati</taxon>
        <taxon>Bacillota</taxon>
        <taxon>Clostridia</taxon>
        <taxon>Lachnospirales</taxon>
        <taxon>Lachnospiraceae</taxon>
        <taxon>Hespellia</taxon>
    </lineage>
</organism>
<dbReference type="Proteomes" id="UP000184301">
    <property type="component" value="Unassembled WGS sequence"/>
</dbReference>
<dbReference type="Gene3D" id="3.30.70.660">
    <property type="entry name" value="Pseudouridine synthase I, catalytic domain, C-terminal subdomain"/>
    <property type="match status" value="1"/>
</dbReference>
<dbReference type="GO" id="GO:0160147">
    <property type="term" value="F:tRNA pseudouridine(38-40) synthase activity"/>
    <property type="evidence" value="ECO:0007669"/>
    <property type="project" value="UniProtKB-EC"/>
</dbReference>
<feature type="domain" description="Pseudouridine synthase I TruA alpha/beta" evidence="7">
    <location>
        <begin position="8"/>
        <end position="103"/>
    </location>
</feature>
<comment type="caution">
    <text evidence="4">Lacks conserved residue(s) required for the propagation of feature annotation.</text>
</comment>
<name>A0A1M6M1G1_9FIRM</name>
<evidence type="ECO:0000256" key="4">
    <source>
        <dbReference type="HAMAP-Rule" id="MF_00171"/>
    </source>
</evidence>
<dbReference type="PANTHER" id="PTHR11142">
    <property type="entry name" value="PSEUDOURIDYLATE SYNTHASE"/>
    <property type="match status" value="1"/>
</dbReference>
<evidence type="ECO:0000313" key="9">
    <source>
        <dbReference type="Proteomes" id="UP000184301"/>
    </source>
</evidence>
<dbReference type="OrthoDB" id="9811823at2"/>
<dbReference type="InterPro" id="IPR001406">
    <property type="entry name" value="PsdUridine_synth_TruA"/>
</dbReference>
<dbReference type="Gene3D" id="3.30.70.580">
    <property type="entry name" value="Pseudouridine synthase I, catalytic domain, N-terminal subdomain"/>
    <property type="match status" value="1"/>
</dbReference>
<dbReference type="AlphaFoldDB" id="A0A1M6M1G1"/>
<dbReference type="SUPFAM" id="SSF55120">
    <property type="entry name" value="Pseudouridine synthase"/>
    <property type="match status" value="1"/>
</dbReference>
<dbReference type="CDD" id="cd02570">
    <property type="entry name" value="PseudoU_synth_EcTruA"/>
    <property type="match status" value="1"/>
</dbReference>
<comment type="subunit">
    <text evidence="4">Homodimer.</text>
</comment>
<feature type="domain" description="Pseudouridine synthase I TruA alpha/beta" evidence="7">
    <location>
        <begin position="146"/>
        <end position="244"/>
    </location>
</feature>
<protein>
    <recommendedName>
        <fullName evidence="4">tRNA pseudouridine synthase A</fullName>
        <ecNumber evidence="4">5.4.99.12</ecNumber>
    </recommendedName>
    <alternativeName>
        <fullName evidence="4">tRNA pseudouridine(38-40) synthase</fullName>
    </alternativeName>
    <alternativeName>
        <fullName evidence="4">tRNA pseudouridylate synthase I</fullName>
    </alternativeName>
    <alternativeName>
        <fullName evidence="4">tRNA-uridine isomerase I</fullName>
    </alternativeName>
</protein>
<dbReference type="STRING" id="1121950.SAMN02745243_01343"/>
<keyword evidence="3 4" id="KW-0413">Isomerase</keyword>
<comment type="catalytic activity">
    <reaction evidence="4 6">
        <text>uridine(38/39/40) in tRNA = pseudouridine(38/39/40) in tRNA</text>
        <dbReference type="Rhea" id="RHEA:22376"/>
        <dbReference type="Rhea" id="RHEA-COMP:10085"/>
        <dbReference type="Rhea" id="RHEA-COMP:10087"/>
        <dbReference type="ChEBI" id="CHEBI:65314"/>
        <dbReference type="ChEBI" id="CHEBI:65315"/>
        <dbReference type="EC" id="5.4.99.12"/>
    </reaction>
</comment>
<dbReference type="GO" id="GO:0031119">
    <property type="term" value="P:tRNA pseudouridine synthesis"/>
    <property type="evidence" value="ECO:0007669"/>
    <property type="project" value="UniProtKB-UniRule"/>
</dbReference>
<evidence type="ECO:0000256" key="1">
    <source>
        <dbReference type="ARBA" id="ARBA00009375"/>
    </source>
</evidence>
<evidence type="ECO:0000313" key="8">
    <source>
        <dbReference type="EMBL" id="SHJ77298.1"/>
    </source>
</evidence>
<accession>A0A1M6M1G1</accession>
<comment type="function">
    <text evidence="4">Formation of pseudouridine at positions 38, 39 and 40 in the anticodon stem and loop of transfer RNAs.</text>
</comment>
<comment type="similarity">
    <text evidence="1 4 6">Belongs to the tRNA pseudouridine synthase TruA family.</text>
</comment>
<evidence type="ECO:0000256" key="3">
    <source>
        <dbReference type="ARBA" id="ARBA00023235"/>
    </source>
</evidence>
<dbReference type="EC" id="5.4.99.12" evidence="4"/>
<dbReference type="NCBIfam" id="TIGR00071">
    <property type="entry name" value="hisT_truA"/>
    <property type="match status" value="1"/>
</dbReference>
<dbReference type="Pfam" id="PF01416">
    <property type="entry name" value="PseudoU_synth_1"/>
    <property type="match status" value="2"/>
</dbReference>
<feature type="binding site" evidence="4 5">
    <location>
        <position position="113"/>
    </location>
    <ligand>
        <name>substrate</name>
    </ligand>
</feature>
<keyword evidence="9" id="KW-1185">Reference proteome</keyword>
<dbReference type="GO" id="GO:0003723">
    <property type="term" value="F:RNA binding"/>
    <property type="evidence" value="ECO:0007669"/>
    <property type="project" value="InterPro"/>
</dbReference>
<gene>
    <name evidence="4" type="primary">truA</name>
    <name evidence="8" type="ORF">SAMN02745243_01343</name>
</gene>
<dbReference type="PIRSF" id="PIRSF001430">
    <property type="entry name" value="tRNA_psdUrid_synth"/>
    <property type="match status" value="1"/>
</dbReference>